<name>A0A6J5N2Y1_9CAUD</name>
<evidence type="ECO:0000256" key="1">
    <source>
        <dbReference type="SAM" id="MobiDB-lite"/>
    </source>
</evidence>
<gene>
    <name evidence="2" type="ORF">UFOVP585_30</name>
</gene>
<dbReference type="EMBL" id="LR796562">
    <property type="protein sequence ID" value="CAB4151666.1"/>
    <property type="molecule type" value="Genomic_DNA"/>
</dbReference>
<protein>
    <submittedName>
        <fullName evidence="2">Uncharacterized protein</fullName>
    </submittedName>
</protein>
<reference evidence="2" key="1">
    <citation type="submission" date="2020-04" db="EMBL/GenBank/DDBJ databases">
        <authorList>
            <person name="Chiriac C."/>
            <person name="Salcher M."/>
            <person name="Ghai R."/>
            <person name="Kavagutti S V."/>
        </authorList>
    </citation>
    <scope>NUCLEOTIDE SEQUENCE</scope>
</reference>
<evidence type="ECO:0000313" key="2">
    <source>
        <dbReference type="EMBL" id="CAB4151666.1"/>
    </source>
</evidence>
<organism evidence="2">
    <name type="scientific">uncultured Caudovirales phage</name>
    <dbReference type="NCBI Taxonomy" id="2100421"/>
    <lineage>
        <taxon>Viruses</taxon>
        <taxon>Duplodnaviria</taxon>
        <taxon>Heunggongvirae</taxon>
        <taxon>Uroviricota</taxon>
        <taxon>Caudoviricetes</taxon>
        <taxon>Peduoviridae</taxon>
        <taxon>Maltschvirus</taxon>
        <taxon>Maltschvirus maltsch</taxon>
    </lineage>
</organism>
<proteinExistence type="predicted"/>
<accession>A0A6J5N2Y1</accession>
<feature type="region of interest" description="Disordered" evidence="1">
    <location>
        <begin position="28"/>
        <end position="47"/>
    </location>
</feature>
<sequence>MSFDTIPEGSRLMLTHKVEIVEIKYTTPGKQGGARKGAGRPPGKQTERVRLAHEAKNRMMQRIHQNADRLVNAQLQLAIGCTYLFKRMKLSNGVWTRYNLVKDLGEITQYMDGDFEDDSSVVYVMLTADKPDAKAIDSMLDRGFGRAPVTIELPDKRDPVEMLLTKFGLLEEGTEDAGETEGS</sequence>